<dbReference type="Pfam" id="PF07596">
    <property type="entry name" value="SBP_bac_10"/>
    <property type="match status" value="1"/>
</dbReference>
<dbReference type="InterPro" id="IPR011453">
    <property type="entry name" value="DUF1559"/>
</dbReference>
<name>A0A517TA22_9PLAN</name>
<dbReference type="InterPro" id="IPR012902">
    <property type="entry name" value="N_methyl_site"/>
</dbReference>
<evidence type="ECO:0000313" key="3">
    <source>
        <dbReference type="Proteomes" id="UP000319976"/>
    </source>
</evidence>
<dbReference type="PANTHER" id="PTHR30093">
    <property type="entry name" value="GENERAL SECRETION PATHWAY PROTEIN G"/>
    <property type="match status" value="1"/>
</dbReference>
<evidence type="ECO:0000313" key="2">
    <source>
        <dbReference type="EMBL" id="QDT65224.1"/>
    </source>
</evidence>
<feature type="domain" description="DUF1559" evidence="1">
    <location>
        <begin position="31"/>
        <end position="285"/>
    </location>
</feature>
<dbReference type="SUPFAM" id="SSF54523">
    <property type="entry name" value="Pili subunits"/>
    <property type="match status" value="1"/>
</dbReference>
<dbReference type="InterPro" id="IPR027558">
    <property type="entry name" value="Pre_pil_HX9DG_C"/>
</dbReference>
<keyword evidence="3" id="KW-1185">Reference proteome</keyword>
<accession>A0A517TA22</accession>
<dbReference type="NCBIfam" id="TIGR04294">
    <property type="entry name" value="pre_pil_HX9DG"/>
    <property type="match status" value="1"/>
</dbReference>
<dbReference type="Gene3D" id="3.30.700.10">
    <property type="entry name" value="Glycoprotein, Type 4 Pilin"/>
    <property type="match status" value="1"/>
</dbReference>
<sequence>MKVRRGFTLIELLVVIAIIAILIALLLPAVQQAREAARRNQCKNNLKQIGLALHNYHDSHNVLPPGAIYVDSSYFGTWQWTWSAMILPFLEQAPLYQALQVGDRPAWFGSGAQSVMTDTASIDFVNQPLSVFRCPSDTGPLLTERVENSTSGVICPMSNYVGACTSRFVRNSGERRGAYENGVFYNTSKVRFRDVTDGLSNTIFVGERAWEIDNVLFYAANPFMTGNGERYWGGNNTWFSLREPINNIFGSSNGRIQSLASHHVGGVQVLMGDGSVHFISENIDLDKTTESVSVYGGSVYNGETDSVLEYLVDKSDGHVVGDF</sequence>
<protein>
    <submittedName>
        <fullName evidence="2">Putative major pilin subunit</fullName>
    </submittedName>
</protein>
<dbReference type="AlphaFoldDB" id="A0A517TA22"/>
<dbReference type="PROSITE" id="PS00409">
    <property type="entry name" value="PROKAR_NTER_METHYL"/>
    <property type="match status" value="1"/>
</dbReference>
<organism evidence="2 3">
    <name type="scientific">Calycomorphotria hydatis</name>
    <dbReference type="NCBI Taxonomy" id="2528027"/>
    <lineage>
        <taxon>Bacteria</taxon>
        <taxon>Pseudomonadati</taxon>
        <taxon>Planctomycetota</taxon>
        <taxon>Planctomycetia</taxon>
        <taxon>Planctomycetales</taxon>
        <taxon>Planctomycetaceae</taxon>
        <taxon>Calycomorphotria</taxon>
    </lineage>
</organism>
<reference evidence="2 3" key="1">
    <citation type="submission" date="2019-02" db="EMBL/GenBank/DDBJ databases">
        <title>Deep-cultivation of Planctomycetes and their phenomic and genomic characterization uncovers novel biology.</title>
        <authorList>
            <person name="Wiegand S."/>
            <person name="Jogler M."/>
            <person name="Boedeker C."/>
            <person name="Pinto D."/>
            <person name="Vollmers J."/>
            <person name="Rivas-Marin E."/>
            <person name="Kohn T."/>
            <person name="Peeters S.H."/>
            <person name="Heuer A."/>
            <person name="Rast P."/>
            <person name="Oberbeckmann S."/>
            <person name="Bunk B."/>
            <person name="Jeske O."/>
            <person name="Meyerdierks A."/>
            <person name="Storesund J.E."/>
            <person name="Kallscheuer N."/>
            <person name="Luecker S."/>
            <person name="Lage O.M."/>
            <person name="Pohl T."/>
            <person name="Merkel B.J."/>
            <person name="Hornburger P."/>
            <person name="Mueller R.-W."/>
            <person name="Bruemmer F."/>
            <person name="Labrenz M."/>
            <person name="Spormann A.M."/>
            <person name="Op den Camp H."/>
            <person name="Overmann J."/>
            <person name="Amann R."/>
            <person name="Jetten M.S.M."/>
            <person name="Mascher T."/>
            <person name="Medema M.H."/>
            <person name="Devos D.P."/>
            <person name="Kaster A.-K."/>
            <person name="Ovreas L."/>
            <person name="Rohde M."/>
            <person name="Galperin M.Y."/>
            <person name="Jogler C."/>
        </authorList>
    </citation>
    <scope>NUCLEOTIDE SEQUENCE [LARGE SCALE GENOMIC DNA]</scope>
    <source>
        <strain evidence="2 3">V22</strain>
    </source>
</reference>
<dbReference type="NCBIfam" id="TIGR02532">
    <property type="entry name" value="IV_pilin_GFxxxE"/>
    <property type="match status" value="1"/>
</dbReference>
<dbReference type="Proteomes" id="UP000319976">
    <property type="component" value="Chromosome"/>
</dbReference>
<proteinExistence type="predicted"/>
<dbReference type="PANTHER" id="PTHR30093:SF2">
    <property type="entry name" value="TYPE II SECRETION SYSTEM PROTEIN H"/>
    <property type="match status" value="1"/>
</dbReference>
<dbReference type="OrthoDB" id="209833at2"/>
<dbReference type="RefSeq" id="WP_145263048.1">
    <property type="nucleotide sequence ID" value="NZ_CP036316.1"/>
</dbReference>
<dbReference type="Pfam" id="PF07963">
    <property type="entry name" value="N_methyl"/>
    <property type="match status" value="1"/>
</dbReference>
<dbReference type="InterPro" id="IPR045584">
    <property type="entry name" value="Pilin-like"/>
</dbReference>
<gene>
    <name evidence="2" type="ORF">V22_24710</name>
</gene>
<dbReference type="EMBL" id="CP036316">
    <property type="protein sequence ID" value="QDT65224.1"/>
    <property type="molecule type" value="Genomic_DNA"/>
</dbReference>
<dbReference type="KEGG" id="chya:V22_24710"/>
<evidence type="ECO:0000259" key="1">
    <source>
        <dbReference type="Pfam" id="PF07596"/>
    </source>
</evidence>